<dbReference type="Proteomes" id="UP001589766">
    <property type="component" value="Unassembled WGS sequence"/>
</dbReference>
<dbReference type="InterPro" id="IPR050740">
    <property type="entry name" value="Aldehyde_DH_Superfamily"/>
</dbReference>
<dbReference type="Gene3D" id="3.40.605.10">
    <property type="entry name" value="Aldehyde Dehydrogenase, Chain A, domain 1"/>
    <property type="match status" value="1"/>
</dbReference>
<evidence type="ECO:0000256" key="2">
    <source>
        <dbReference type="PROSITE-ProRule" id="PRU10007"/>
    </source>
</evidence>
<feature type="active site" evidence="2">
    <location>
        <position position="263"/>
    </location>
</feature>
<dbReference type="RefSeq" id="WP_378042890.1">
    <property type="nucleotide sequence ID" value="NZ_JBHLWH010000042.1"/>
</dbReference>
<reference evidence="5 6" key="1">
    <citation type="submission" date="2024-09" db="EMBL/GenBank/DDBJ databases">
        <authorList>
            <person name="Sun Q."/>
            <person name="Mori K."/>
        </authorList>
    </citation>
    <scope>NUCLEOTIDE SEQUENCE [LARGE SCALE GENOMIC DNA]</scope>
    <source>
        <strain evidence="5 6">CCM 7609</strain>
    </source>
</reference>
<evidence type="ECO:0000256" key="3">
    <source>
        <dbReference type="RuleBase" id="RU003345"/>
    </source>
</evidence>
<dbReference type="Pfam" id="PF00171">
    <property type="entry name" value="Aldedh"/>
    <property type="match status" value="1"/>
</dbReference>
<organism evidence="5 6">
    <name type="scientific">Citricoccus parietis</name>
    <dbReference type="NCBI Taxonomy" id="592307"/>
    <lineage>
        <taxon>Bacteria</taxon>
        <taxon>Bacillati</taxon>
        <taxon>Actinomycetota</taxon>
        <taxon>Actinomycetes</taxon>
        <taxon>Micrococcales</taxon>
        <taxon>Micrococcaceae</taxon>
        <taxon>Citricoccus</taxon>
    </lineage>
</organism>
<evidence type="ECO:0000259" key="4">
    <source>
        <dbReference type="Pfam" id="PF00171"/>
    </source>
</evidence>
<dbReference type="InterPro" id="IPR015590">
    <property type="entry name" value="Aldehyde_DH_dom"/>
</dbReference>
<dbReference type="SUPFAM" id="SSF53720">
    <property type="entry name" value="ALDH-like"/>
    <property type="match status" value="1"/>
</dbReference>
<dbReference type="InterPro" id="IPR016162">
    <property type="entry name" value="Ald_DH_N"/>
</dbReference>
<accession>A0ABV6F878</accession>
<dbReference type="Gene3D" id="3.40.309.10">
    <property type="entry name" value="Aldehyde Dehydrogenase, Chain A, domain 2"/>
    <property type="match status" value="1"/>
</dbReference>
<dbReference type="EC" id="1.2.1.-" evidence="5"/>
<comment type="caution">
    <text evidence="5">The sequence shown here is derived from an EMBL/GenBank/DDBJ whole genome shotgun (WGS) entry which is preliminary data.</text>
</comment>
<feature type="domain" description="Aldehyde dehydrogenase" evidence="4">
    <location>
        <begin position="26"/>
        <end position="486"/>
    </location>
</feature>
<dbReference type="GO" id="GO:0016491">
    <property type="term" value="F:oxidoreductase activity"/>
    <property type="evidence" value="ECO:0007669"/>
    <property type="project" value="UniProtKB-KW"/>
</dbReference>
<dbReference type="EMBL" id="JBHLWH010000042">
    <property type="protein sequence ID" value="MFC0249718.1"/>
    <property type="molecule type" value="Genomic_DNA"/>
</dbReference>
<dbReference type="InterPro" id="IPR016161">
    <property type="entry name" value="Ald_DH/histidinol_DH"/>
</dbReference>
<keyword evidence="6" id="KW-1185">Reference proteome</keyword>
<proteinExistence type="inferred from homology"/>
<dbReference type="PANTHER" id="PTHR43353:SF5">
    <property type="entry name" value="SUCCINATE-SEMIALDEHYDE DEHYDROGENASE, MITOCHONDRIAL"/>
    <property type="match status" value="1"/>
</dbReference>
<gene>
    <name evidence="5" type="ORF">ACFFIO_14530</name>
</gene>
<keyword evidence="1 3" id="KW-0560">Oxidoreductase</keyword>
<protein>
    <submittedName>
        <fullName evidence="5">NAD-dependent succinate-semialdehyde dehydrogenase</fullName>
        <ecNumber evidence="5">1.2.1.-</ecNumber>
    </submittedName>
</protein>
<comment type="similarity">
    <text evidence="3">Belongs to the aldehyde dehydrogenase family.</text>
</comment>
<evidence type="ECO:0000256" key="1">
    <source>
        <dbReference type="ARBA" id="ARBA00023002"/>
    </source>
</evidence>
<evidence type="ECO:0000313" key="6">
    <source>
        <dbReference type="Proteomes" id="UP001589766"/>
    </source>
</evidence>
<sequence length="499" mass="53063">MTTLAAGLQLQFLDQIPKQLLIGGAWVDSASGKTFDVFDPATEESLCSVSDASSEEALAALDAAAEAQRTWGKSTGRQRYGILMSLMGIIQERRADLAAMMTMEAGKPVAESGAEIDLACSFIQYFAEEALRIEGSYQVNPNGGGRMIVTKRPVGTAVLITPWNFPMSMAARKIAPALAAGCTLVVKPAKETPLTMLAFAQMLQEAGLPDGVLNVVTTSTSSQTMEPVIRSGKARKLSFTGSTPVGIKLVEQAAANIMKMSMELGGNAPFIVFADADMDQAVEGLMATKMRGNGETCTAANRVYVHRSIIDEFTSRVVDRMRGFTLGHGLDPEVTLGPLINSKQLATVQDLIDDAVAKGARVSLGGERHGTTGHFLQPTVLTDLPEDARILREEIFGPVAPIIPFDTEAEVVDKANDTEFGLSSYVFTENLETALRVSESIDSGLVGLNQGSVSNAAAPFGGTKMSGLGREGGKEGLEEYLETKFIALRLDTTPRKGTA</sequence>
<dbReference type="PROSITE" id="PS00687">
    <property type="entry name" value="ALDEHYDE_DEHYDR_GLU"/>
    <property type="match status" value="1"/>
</dbReference>
<dbReference type="PANTHER" id="PTHR43353">
    <property type="entry name" value="SUCCINATE-SEMIALDEHYDE DEHYDROGENASE, MITOCHONDRIAL"/>
    <property type="match status" value="1"/>
</dbReference>
<dbReference type="CDD" id="cd07103">
    <property type="entry name" value="ALDH_F5_SSADH_GabD"/>
    <property type="match status" value="1"/>
</dbReference>
<dbReference type="InterPro" id="IPR029510">
    <property type="entry name" value="Ald_DH_CS_GLU"/>
</dbReference>
<dbReference type="InterPro" id="IPR016163">
    <property type="entry name" value="Ald_DH_C"/>
</dbReference>
<name>A0ABV6F878_9MICC</name>
<evidence type="ECO:0000313" key="5">
    <source>
        <dbReference type="EMBL" id="MFC0249718.1"/>
    </source>
</evidence>